<comment type="similarity">
    <text evidence="1">Belongs to the peptidase M20A family.</text>
</comment>
<dbReference type="PIRSF" id="PIRSF037226">
    <property type="entry name" value="Amidohydrolase_ACY1L2_prd"/>
    <property type="match status" value="1"/>
</dbReference>
<feature type="domain" description="Peptidase M20 dimerisation" evidence="2">
    <location>
        <begin position="201"/>
        <end position="298"/>
    </location>
</feature>
<organism evidence="3 4">
    <name type="scientific">Halanaerobium salsuginis</name>
    <dbReference type="NCBI Taxonomy" id="29563"/>
    <lineage>
        <taxon>Bacteria</taxon>
        <taxon>Bacillati</taxon>
        <taxon>Bacillota</taxon>
        <taxon>Clostridia</taxon>
        <taxon>Halanaerobiales</taxon>
        <taxon>Halanaerobiaceae</taxon>
        <taxon>Halanaerobium</taxon>
    </lineage>
</organism>
<dbReference type="GO" id="GO:0016805">
    <property type="term" value="F:dipeptidase activity"/>
    <property type="evidence" value="ECO:0007669"/>
    <property type="project" value="InterPro"/>
</dbReference>
<dbReference type="InterPro" id="IPR017439">
    <property type="entry name" value="Amidohydrolase"/>
</dbReference>
<dbReference type="Pfam" id="PF01546">
    <property type="entry name" value="Peptidase_M20"/>
    <property type="match status" value="1"/>
</dbReference>
<dbReference type="AlphaFoldDB" id="A0A1I4KEC9"/>
<dbReference type="PANTHER" id="PTHR30575">
    <property type="entry name" value="PEPTIDASE M20"/>
    <property type="match status" value="1"/>
</dbReference>
<dbReference type="NCBIfam" id="TIGR01891">
    <property type="entry name" value="amidohydrolases"/>
    <property type="match status" value="1"/>
</dbReference>
<dbReference type="GO" id="GO:0005737">
    <property type="term" value="C:cytoplasm"/>
    <property type="evidence" value="ECO:0007669"/>
    <property type="project" value="TreeGrafter"/>
</dbReference>
<reference evidence="3 4" key="1">
    <citation type="submission" date="2016-10" db="EMBL/GenBank/DDBJ databases">
        <authorList>
            <person name="de Groot N.N."/>
        </authorList>
    </citation>
    <scope>NUCLEOTIDE SEQUENCE [LARGE SCALE GENOMIC DNA]</scope>
    <source>
        <strain evidence="3 4">ATCC 51327</strain>
    </source>
</reference>
<dbReference type="SUPFAM" id="SSF53187">
    <property type="entry name" value="Zn-dependent exopeptidases"/>
    <property type="match status" value="1"/>
</dbReference>
<dbReference type="InterPro" id="IPR017144">
    <property type="entry name" value="Xaa-Arg_dipeptidase"/>
</dbReference>
<dbReference type="SUPFAM" id="SSF55031">
    <property type="entry name" value="Bacterial exopeptidase dimerisation domain"/>
    <property type="match status" value="1"/>
</dbReference>
<dbReference type="Proteomes" id="UP000199006">
    <property type="component" value="Unassembled WGS sequence"/>
</dbReference>
<name>A0A1I4KEC9_9FIRM</name>
<dbReference type="GO" id="GO:0046657">
    <property type="term" value="P:folic acid catabolic process"/>
    <property type="evidence" value="ECO:0007669"/>
    <property type="project" value="TreeGrafter"/>
</dbReference>
<dbReference type="OrthoDB" id="9781032at2"/>
<dbReference type="Pfam" id="PF07687">
    <property type="entry name" value="M20_dimer"/>
    <property type="match status" value="1"/>
</dbReference>
<accession>A0A1I4KEC9</accession>
<dbReference type="EMBL" id="FOTI01000030">
    <property type="protein sequence ID" value="SFL77029.1"/>
    <property type="molecule type" value="Genomic_DNA"/>
</dbReference>
<evidence type="ECO:0000259" key="2">
    <source>
        <dbReference type="Pfam" id="PF07687"/>
    </source>
</evidence>
<protein>
    <recommendedName>
        <fullName evidence="1">Peptidase M20 domain-containing protein 2</fullName>
    </recommendedName>
</protein>
<dbReference type="InterPro" id="IPR011650">
    <property type="entry name" value="Peptidase_M20_dimer"/>
</dbReference>
<dbReference type="Gene3D" id="3.40.630.10">
    <property type="entry name" value="Zn peptidases"/>
    <property type="match status" value="1"/>
</dbReference>
<dbReference type="STRING" id="29563.SAMN02983006_01989"/>
<dbReference type="InterPro" id="IPR002933">
    <property type="entry name" value="Peptidase_M20"/>
</dbReference>
<evidence type="ECO:0000256" key="1">
    <source>
        <dbReference type="PIRNR" id="PIRNR037226"/>
    </source>
</evidence>
<evidence type="ECO:0000313" key="4">
    <source>
        <dbReference type="Proteomes" id="UP000199006"/>
    </source>
</evidence>
<dbReference type="GO" id="GO:0071713">
    <property type="term" value="F:para-aminobenzoyl-glutamate hydrolase activity"/>
    <property type="evidence" value="ECO:0007669"/>
    <property type="project" value="TreeGrafter"/>
</dbReference>
<sequence length="444" mass="48743">MQKSEIKDRVLKIIDQHRSEIIKVGEEIYQNPELGYKENKTTEIMAAAFAELDLDYQYNQDITGINAQLTMQNSGPCLAVLGELDAVTCAEHPDADPETKAIHACGHNVQSSVMYGVALALKKAGLETELSGSIKFISTPAEEFIELAYRDQLKESGKISFFGGKQELVKRGYFDQVDLAVMMHSLNLEDKKALIGPKGNGFIGKKIRIKGQESHAGSAPEKGINALNAAVLAINNINAQRETFTDEDRVRVHPIITKGGDIVNIVPADVHLESYVRARNISAMKNANRKVNRALKAGALAVGAEIEIKDIPGYLPLLNNQELDQLLQDNLLNLESAAKITVGGDFTGSFDFGDISHLMPVLHPFFGGVTGDLHTRNFKIIDPETAYILPVKALAMTIIDLLFKNAETARQVINNHQPVLTKTSYLELLNSFSETDNFTASELD</sequence>
<dbReference type="RefSeq" id="WP_089862059.1">
    <property type="nucleotide sequence ID" value="NZ_FOTI01000030.1"/>
</dbReference>
<dbReference type="InterPro" id="IPR052030">
    <property type="entry name" value="Peptidase_M20/M20A_hydrolases"/>
</dbReference>
<gene>
    <name evidence="3" type="ORF">SAMN02983006_01989</name>
</gene>
<dbReference type="PANTHER" id="PTHR30575:SF3">
    <property type="entry name" value="PEPTIDASE M20 DIMERISATION DOMAIN-CONTAINING PROTEIN"/>
    <property type="match status" value="1"/>
</dbReference>
<keyword evidence="4" id="KW-1185">Reference proteome</keyword>
<evidence type="ECO:0000313" key="3">
    <source>
        <dbReference type="EMBL" id="SFL77029.1"/>
    </source>
</evidence>
<proteinExistence type="inferred from homology"/>
<keyword evidence="3" id="KW-0378">Hydrolase</keyword>
<dbReference type="InterPro" id="IPR036264">
    <property type="entry name" value="Bact_exopeptidase_dim_dom"/>
</dbReference>
<dbReference type="Gene3D" id="3.30.70.360">
    <property type="match status" value="1"/>
</dbReference>